<dbReference type="InterPro" id="IPR006311">
    <property type="entry name" value="TAT_signal"/>
</dbReference>
<name>A0ABV7E7G1_9SPHN</name>
<dbReference type="Pfam" id="PF13645">
    <property type="entry name" value="YkuD_2"/>
    <property type="match status" value="1"/>
</dbReference>
<dbReference type="PANTHER" id="PTHR38477:SF1">
    <property type="entry name" value="MUREIN L,D-TRANSPEPTIDASE CATALYTIC DOMAIN FAMILY PROTEIN"/>
    <property type="match status" value="1"/>
</dbReference>
<sequence length="226" mass="23811">MNLHRRDFLCGLAAIAGASAFPGRAAAPVSLASSASSRAQSSAASLSLAAPPGWPDRARVMWQDAMAALERHGPRAARDRLAIADFGAPSAQPRLYLVDLEAGKFQALHVTHGSGSDPRHTGLLQSFSDRPGSNATSQGAFLTRDYYTGRHGHSQRLEGLDPTNCNALARAIVLHSAWYAEPDVLARTGKLGRSQGCLAFSGQDLAQVFGFLGEGRLIYSGKAATA</sequence>
<dbReference type="EMBL" id="JBHRST010000019">
    <property type="protein sequence ID" value="MFC3098497.1"/>
    <property type="molecule type" value="Genomic_DNA"/>
</dbReference>
<evidence type="ECO:0000313" key="1">
    <source>
        <dbReference type="EMBL" id="MFC3098497.1"/>
    </source>
</evidence>
<dbReference type="Proteomes" id="UP001595456">
    <property type="component" value="Unassembled WGS sequence"/>
</dbReference>
<evidence type="ECO:0000313" key="2">
    <source>
        <dbReference type="Proteomes" id="UP001595456"/>
    </source>
</evidence>
<dbReference type="RefSeq" id="WP_336927220.1">
    <property type="nucleotide sequence ID" value="NZ_JBANRO010000012.1"/>
</dbReference>
<organism evidence="1 2">
    <name type="scientific">Alteraurantiacibacter palmitatis</name>
    <dbReference type="NCBI Taxonomy" id="2054628"/>
    <lineage>
        <taxon>Bacteria</taxon>
        <taxon>Pseudomonadati</taxon>
        <taxon>Pseudomonadota</taxon>
        <taxon>Alphaproteobacteria</taxon>
        <taxon>Sphingomonadales</taxon>
        <taxon>Erythrobacteraceae</taxon>
        <taxon>Alteraurantiacibacter</taxon>
    </lineage>
</organism>
<protein>
    <submittedName>
        <fullName evidence="1">Murein L,D-transpeptidase catalytic domain family protein</fullName>
    </submittedName>
</protein>
<proteinExistence type="predicted"/>
<accession>A0ABV7E7G1</accession>
<dbReference type="PANTHER" id="PTHR38477">
    <property type="entry name" value="HYPOTHETICAL EXPORTED PROTEIN"/>
    <property type="match status" value="1"/>
</dbReference>
<dbReference type="PROSITE" id="PS51318">
    <property type="entry name" value="TAT"/>
    <property type="match status" value="1"/>
</dbReference>
<reference evidence="2" key="1">
    <citation type="journal article" date="2019" name="Int. J. Syst. Evol. Microbiol.">
        <title>The Global Catalogue of Microorganisms (GCM) 10K type strain sequencing project: providing services to taxonomists for standard genome sequencing and annotation.</title>
        <authorList>
            <consortium name="The Broad Institute Genomics Platform"/>
            <consortium name="The Broad Institute Genome Sequencing Center for Infectious Disease"/>
            <person name="Wu L."/>
            <person name="Ma J."/>
        </authorList>
    </citation>
    <scope>NUCLEOTIDE SEQUENCE [LARGE SCALE GENOMIC DNA]</scope>
    <source>
        <strain evidence="2">KCTC 52607</strain>
    </source>
</reference>
<keyword evidence="2" id="KW-1185">Reference proteome</keyword>
<gene>
    <name evidence="1" type="ORF">ACFODU_11925</name>
</gene>
<comment type="caution">
    <text evidence="1">The sequence shown here is derived from an EMBL/GenBank/DDBJ whole genome shotgun (WGS) entry which is preliminary data.</text>
</comment>
<dbReference type="InterPro" id="IPR032676">
    <property type="entry name" value="YkuD_2"/>
</dbReference>